<sequence length="172" mass="17275">MNNIIKKSLIGGAMVLGSVGIAQAATVTPGVGTYSFAGPATLSAFGINPMCTLELTGDVQKNGNGGVTVTVTDGDATGGFACGFVGFEFPWTAEVSADQIPADPTQSVPIMFDNVVVTAIGSNCTDEPTSLPAIFSNGDPISEPSSFSFNANIGSCAVNGTVSAQSDVNVTQ</sequence>
<dbReference type="InParanoid" id="A0A423PRC1"/>
<dbReference type="EMBL" id="AYKG01000023">
    <property type="protein sequence ID" value="ROO28159.1"/>
    <property type="molecule type" value="Genomic_DNA"/>
</dbReference>
<dbReference type="Proteomes" id="UP000285310">
    <property type="component" value="Unassembled WGS sequence"/>
</dbReference>
<dbReference type="AlphaFoldDB" id="A0A423PRC1"/>
<reference evidence="2 3" key="1">
    <citation type="submission" date="2013-10" db="EMBL/GenBank/DDBJ databases">
        <title>Salinisphaera japonica YTM-1 Genome Sequencing.</title>
        <authorList>
            <person name="Lai Q."/>
            <person name="Li C."/>
            <person name="Shao Z."/>
        </authorList>
    </citation>
    <scope>NUCLEOTIDE SEQUENCE [LARGE SCALE GENOMIC DNA]</scope>
    <source>
        <strain evidence="2 3">YTM-1</strain>
    </source>
</reference>
<proteinExistence type="predicted"/>
<keyword evidence="3" id="KW-1185">Reference proteome</keyword>
<protein>
    <recommendedName>
        <fullName evidence="4">Protein activator of alkane oxidation PraB</fullName>
    </recommendedName>
</protein>
<evidence type="ECO:0008006" key="4">
    <source>
        <dbReference type="Google" id="ProtNLM"/>
    </source>
</evidence>
<evidence type="ECO:0000313" key="3">
    <source>
        <dbReference type="Proteomes" id="UP000285310"/>
    </source>
</evidence>
<gene>
    <name evidence="2" type="ORF">SAJA_08635</name>
</gene>
<dbReference type="OrthoDB" id="10018877at2"/>
<feature type="signal peptide" evidence="1">
    <location>
        <begin position="1"/>
        <end position="24"/>
    </location>
</feature>
<name>A0A423PRC1_9GAMM</name>
<feature type="chain" id="PRO_5019021706" description="Protein activator of alkane oxidation PraB" evidence="1">
    <location>
        <begin position="25"/>
        <end position="172"/>
    </location>
</feature>
<keyword evidence="1" id="KW-0732">Signal</keyword>
<accession>A0A423PRC1</accession>
<evidence type="ECO:0000256" key="1">
    <source>
        <dbReference type="SAM" id="SignalP"/>
    </source>
</evidence>
<comment type="caution">
    <text evidence="2">The sequence shown here is derived from an EMBL/GenBank/DDBJ whole genome shotgun (WGS) entry which is preliminary data.</text>
</comment>
<organism evidence="2 3">
    <name type="scientific">Salinisphaera japonica YTM-1</name>
    <dbReference type="NCBI Taxonomy" id="1209778"/>
    <lineage>
        <taxon>Bacteria</taxon>
        <taxon>Pseudomonadati</taxon>
        <taxon>Pseudomonadota</taxon>
        <taxon>Gammaproteobacteria</taxon>
        <taxon>Salinisphaerales</taxon>
        <taxon>Salinisphaeraceae</taxon>
        <taxon>Salinisphaera</taxon>
    </lineage>
</organism>
<evidence type="ECO:0000313" key="2">
    <source>
        <dbReference type="EMBL" id="ROO28159.1"/>
    </source>
</evidence>
<dbReference type="RefSeq" id="WP_123658229.1">
    <property type="nucleotide sequence ID" value="NZ_AYKG01000023.1"/>
</dbReference>